<evidence type="ECO:0000313" key="2">
    <source>
        <dbReference type="EMBL" id="PWW12190.1"/>
    </source>
</evidence>
<comment type="caution">
    <text evidence="2">The sequence shown here is derived from an EMBL/GenBank/DDBJ whole genome shotgun (WGS) entry which is preliminary data.</text>
</comment>
<feature type="chain" id="PRO_5016255422" evidence="1">
    <location>
        <begin position="36"/>
        <end position="210"/>
    </location>
</feature>
<dbReference type="OrthoDB" id="6240840at2"/>
<sequence length="210" mass="22088">MLQDDKRLVAGSARGITHMATALLLLAAGTTAASAAPVAANQLNVQQIQADANQLAQARQLLSHADANVRSSALNKLLQSENTALREMAYAVGFGSADDVARAITLSHRFNEVQTLQITLNEGDGGKAEQLRRSLGGVMNVTVRSYNEVNGRFEVRNFGGSHNGYGEVAGLQVSLSQNACSAKFELNDVSELSGSVTCAGVTLPATIDLF</sequence>
<keyword evidence="3" id="KW-1185">Reference proteome</keyword>
<evidence type="ECO:0000256" key="1">
    <source>
        <dbReference type="SAM" id="SignalP"/>
    </source>
</evidence>
<feature type="signal peptide" evidence="1">
    <location>
        <begin position="1"/>
        <end position="35"/>
    </location>
</feature>
<keyword evidence="1" id="KW-0732">Signal</keyword>
<accession>A0A317QBN6</accession>
<dbReference type="RefSeq" id="WP_110076051.1">
    <property type="nucleotide sequence ID" value="NZ_QGTT01000008.1"/>
</dbReference>
<proteinExistence type="predicted"/>
<gene>
    <name evidence="2" type="ORF">DET45_10822</name>
</gene>
<reference evidence="2 3" key="1">
    <citation type="submission" date="2018-05" db="EMBL/GenBank/DDBJ databases">
        <title>Freshwater and sediment microbial communities from various areas in North America, analyzing microbe dynamics in response to fracking.</title>
        <authorList>
            <person name="Lamendella R."/>
        </authorList>
    </citation>
    <scope>NUCLEOTIDE SEQUENCE [LARGE SCALE GENOMIC DNA]</scope>
    <source>
        <strain evidence="2 3">125B1</strain>
    </source>
</reference>
<protein>
    <submittedName>
        <fullName evidence="2">Uncharacterized protein</fullName>
    </submittedName>
</protein>
<dbReference type="AlphaFoldDB" id="A0A317QBN6"/>
<dbReference type="EMBL" id="QGTT01000008">
    <property type="protein sequence ID" value="PWW12190.1"/>
    <property type="molecule type" value="Genomic_DNA"/>
</dbReference>
<dbReference type="Proteomes" id="UP000246964">
    <property type="component" value="Unassembled WGS sequence"/>
</dbReference>
<name>A0A317QBN6_9GAMM</name>
<evidence type="ECO:0000313" key="3">
    <source>
        <dbReference type="Proteomes" id="UP000246964"/>
    </source>
</evidence>
<organism evidence="2 3">
    <name type="scientific">Pseudidiomarina maritima</name>
    <dbReference type="NCBI Taxonomy" id="519453"/>
    <lineage>
        <taxon>Bacteria</taxon>
        <taxon>Pseudomonadati</taxon>
        <taxon>Pseudomonadota</taxon>
        <taxon>Gammaproteobacteria</taxon>
        <taxon>Alteromonadales</taxon>
        <taxon>Idiomarinaceae</taxon>
        <taxon>Pseudidiomarina</taxon>
    </lineage>
</organism>